<name>A0A2H0V4E1_9BACT</name>
<evidence type="ECO:0000256" key="4">
    <source>
        <dbReference type="ARBA" id="ARBA00023136"/>
    </source>
</evidence>
<feature type="domain" description="GtrA/DPMS transmembrane" evidence="6">
    <location>
        <begin position="16"/>
        <end position="127"/>
    </location>
</feature>
<dbReference type="Pfam" id="PF04138">
    <property type="entry name" value="GtrA_DPMS_TM"/>
    <property type="match status" value="1"/>
</dbReference>
<dbReference type="InterPro" id="IPR007267">
    <property type="entry name" value="GtrA_DPMS_TM"/>
</dbReference>
<accession>A0A2H0V4E1</accession>
<dbReference type="GO" id="GO:0000271">
    <property type="term" value="P:polysaccharide biosynthetic process"/>
    <property type="evidence" value="ECO:0007669"/>
    <property type="project" value="InterPro"/>
</dbReference>
<evidence type="ECO:0000259" key="6">
    <source>
        <dbReference type="Pfam" id="PF04138"/>
    </source>
</evidence>
<evidence type="ECO:0000313" key="8">
    <source>
        <dbReference type="Proteomes" id="UP000229901"/>
    </source>
</evidence>
<evidence type="ECO:0000256" key="3">
    <source>
        <dbReference type="ARBA" id="ARBA00022989"/>
    </source>
</evidence>
<proteinExistence type="predicted"/>
<reference evidence="8" key="1">
    <citation type="submission" date="2017-09" db="EMBL/GenBank/DDBJ databases">
        <title>Depth-based differentiation of microbial function through sediment-hosted aquifers and enrichment of novel symbionts in the deep terrestrial subsurface.</title>
        <authorList>
            <person name="Probst A.J."/>
            <person name="Ladd B."/>
            <person name="Jarett J.K."/>
            <person name="Geller-Mcgrath D.E."/>
            <person name="Sieber C.M.K."/>
            <person name="Emerson J.B."/>
            <person name="Anantharaman K."/>
            <person name="Thomas B.C."/>
            <person name="Malmstrom R."/>
            <person name="Stieglmeier M."/>
            <person name="Klingl A."/>
            <person name="Woyke T."/>
            <person name="Ryan C.M."/>
            <person name="Banfield J.F."/>
        </authorList>
    </citation>
    <scope>NUCLEOTIDE SEQUENCE [LARGE SCALE GENOMIC DNA]</scope>
</reference>
<dbReference type="EMBL" id="PFAP01000028">
    <property type="protein sequence ID" value="PIR93942.1"/>
    <property type="molecule type" value="Genomic_DNA"/>
</dbReference>
<dbReference type="AlphaFoldDB" id="A0A2H0V4E1"/>
<organism evidence="7 8">
    <name type="scientific">Candidatus Falkowbacteria bacterium CG10_big_fil_rev_8_21_14_0_10_39_11</name>
    <dbReference type="NCBI Taxonomy" id="1974565"/>
    <lineage>
        <taxon>Bacteria</taxon>
        <taxon>Candidatus Falkowiibacteriota</taxon>
    </lineage>
</organism>
<evidence type="ECO:0000256" key="1">
    <source>
        <dbReference type="ARBA" id="ARBA00004141"/>
    </source>
</evidence>
<evidence type="ECO:0000313" key="7">
    <source>
        <dbReference type="EMBL" id="PIR93942.1"/>
    </source>
</evidence>
<protein>
    <recommendedName>
        <fullName evidence="6">GtrA/DPMS transmembrane domain-containing protein</fullName>
    </recommendedName>
</protein>
<dbReference type="GO" id="GO:0016020">
    <property type="term" value="C:membrane"/>
    <property type="evidence" value="ECO:0007669"/>
    <property type="project" value="UniProtKB-SubCell"/>
</dbReference>
<evidence type="ECO:0000256" key="2">
    <source>
        <dbReference type="ARBA" id="ARBA00022692"/>
    </source>
</evidence>
<sequence>MIEKIKAEIASKHFVQYIMAGSLGAFIDYVSFFIMLYFGVPSMVAQWLSGFSGFSHNHMWYHFKVFDHDQRFVQTYPISFVINITAILISGPMLVLLSQYLNIILSKILLTGIITVLLYLIRRKWIFVKKSS</sequence>
<feature type="transmembrane region" description="Helical" evidence="5">
    <location>
        <begin position="103"/>
        <end position="121"/>
    </location>
</feature>
<keyword evidence="2 5" id="KW-0812">Transmembrane</keyword>
<keyword evidence="3 5" id="KW-1133">Transmembrane helix</keyword>
<feature type="transmembrane region" description="Helical" evidence="5">
    <location>
        <begin position="75"/>
        <end position="97"/>
    </location>
</feature>
<comment type="caution">
    <text evidence="7">The sequence shown here is derived from an EMBL/GenBank/DDBJ whole genome shotgun (WGS) entry which is preliminary data.</text>
</comment>
<gene>
    <name evidence="7" type="ORF">COT97_03875</name>
</gene>
<keyword evidence="4 5" id="KW-0472">Membrane</keyword>
<dbReference type="Proteomes" id="UP000229901">
    <property type="component" value="Unassembled WGS sequence"/>
</dbReference>
<evidence type="ECO:0000256" key="5">
    <source>
        <dbReference type="SAM" id="Phobius"/>
    </source>
</evidence>
<comment type="subcellular location">
    <subcellularLocation>
        <location evidence="1">Membrane</location>
        <topology evidence="1">Multi-pass membrane protein</topology>
    </subcellularLocation>
</comment>